<evidence type="ECO:0000313" key="5">
    <source>
        <dbReference type="Proteomes" id="UP000261811"/>
    </source>
</evidence>
<evidence type="ECO:0000313" key="4">
    <source>
        <dbReference type="EMBL" id="RFU38286.1"/>
    </source>
</evidence>
<proteinExistence type="predicted"/>
<protein>
    <submittedName>
        <fullName evidence="4">FAD-binding oxidoreductase</fullName>
    </submittedName>
</protein>
<dbReference type="GO" id="GO:0071949">
    <property type="term" value="F:FAD binding"/>
    <property type="evidence" value="ECO:0007669"/>
    <property type="project" value="InterPro"/>
</dbReference>
<dbReference type="SUPFAM" id="SSF56176">
    <property type="entry name" value="FAD-binding/transporter-associated domain-like"/>
    <property type="match status" value="1"/>
</dbReference>
<name>A0A372JEP1_9ACTN</name>
<dbReference type="InterPro" id="IPR016164">
    <property type="entry name" value="FAD-linked_Oxase-like_C"/>
</dbReference>
<dbReference type="InterPro" id="IPR036318">
    <property type="entry name" value="FAD-bd_PCMH-like_sf"/>
</dbReference>
<evidence type="ECO:0000256" key="2">
    <source>
        <dbReference type="ARBA" id="ARBA00022827"/>
    </source>
</evidence>
<feature type="domain" description="FAD-binding PCMH-type" evidence="3">
    <location>
        <begin position="27"/>
        <end position="206"/>
    </location>
</feature>
<dbReference type="OrthoDB" id="9811557at2"/>
<sequence>MPAPTHVLDAFAKVCADVRPGSDTDRVDGIVPRVVALPASLDEASAVMRTAAGHGLAVVPSGGGSKLDRGRPVERCDVLVGTRRLDRIIRHSPGDLTLHVEAGLTFGALRDAEAGGWGQHLALAPPEDGTVGGAIAADTAGPDRLLYGSARDLLIGITVVRADGTVTRSGGRVVKNVAGYDLGKLYTGSLGTLGLIVDATFRMHPAARTVRVAATVPDPGRAVQAVLHSQAVPRALEIDRPAGSDETTVAVEAETETPDETAAHLRELLGGTPAPDPGWWNTLPEGEILAEIRTLPARLPDVMAATKGLPLRGSAGSGRLHTTPEDVEELREALEPIGARVVLVRAPQSVRESVDVWGPMPTLPLMRRVKDQFDPEHRLSPGRFAEGV</sequence>
<keyword evidence="1" id="KW-0285">Flavoprotein</keyword>
<dbReference type="PANTHER" id="PTHR11748">
    <property type="entry name" value="D-LACTATE DEHYDROGENASE"/>
    <property type="match status" value="1"/>
</dbReference>
<dbReference type="Proteomes" id="UP000261811">
    <property type="component" value="Unassembled WGS sequence"/>
</dbReference>
<evidence type="ECO:0000256" key="1">
    <source>
        <dbReference type="ARBA" id="ARBA00022630"/>
    </source>
</evidence>
<evidence type="ECO:0000259" key="3">
    <source>
        <dbReference type="PROSITE" id="PS51387"/>
    </source>
</evidence>
<organism evidence="4 5">
    <name type="scientific">Actinomadura logoneensis</name>
    <dbReference type="NCBI Taxonomy" id="2293572"/>
    <lineage>
        <taxon>Bacteria</taxon>
        <taxon>Bacillati</taxon>
        <taxon>Actinomycetota</taxon>
        <taxon>Actinomycetes</taxon>
        <taxon>Streptosporangiales</taxon>
        <taxon>Thermomonosporaceae</taxon>
        <taxon>Actinomadura</taxon>
    </lineage>
</organism>
<comment type="caution">
    <text evidence="4">The sequence shown here is derived from an EMBL/GenBank/DDBJ whole genome shotgun (WGS) entry which is preliminary data.</text>
</comment>
<dbReference type="GO" id="GO:0003824">
    <property type="term" value="F:catalytic activity"/>
    <property type="evidence" value="ECO:0007669"/>
    <property type="project" value="InterPro"/>
</dbReference>
<dbReference type="Gene3D" id="3.30.465.10">
    <property type="match status" value="1"/>
</dbReference>
<dbReference type="EMBL" id="QURH01000836">
    <property type="protein sequence ID" value="RFU38286.1"/>
    <property type="molecule type" value="Genomic_DNA"/>
</dbReference>
<reference evidence="4 5" key="1">
    <citation type="submission" date="2018-08" db="EMBL/GenBank/DDBJ databases">
        <title>Actinomadura jelena sp. nov., a novel Actinomycete isolated from soil in Chad.</title>
        <authorList>
            <person name="Shi L."/>
        </authorList>
    </citation>
    <scope>NUCLEOTIDE SEQUENCE [LARGE SCALE GENOMIC DNA]</scope>
    <source>
        <strain evidence="4 5">NEAU-G17</strain>
    </source>
</reference>
<gene>
    <name evidence="4" type="ORF">DZF91_28480</name>
</gene>
<accession>A0A372JEP1</accession>
<dbReference type="PANTHER" id="PTHR11748:SF103">
    <property type="entry name" value="GLYCOLATE OXIDASE SUBUNIT GLCE"/>
    <property type="match status" value="1"/>
</dbReference>
<dbReference type="RefSeq" id="WP_117360203.1">
    <property type="nucleotide sequence ID" value="NZ_QURH01000836.1"/>
</dbReference>
<dbReference type="InterPro" id="IPR016166">
    <property type="entry name" value="FAD-bd_PCMH"/>
</dbReference>
<dbReference type="PROSITE" id="PS51387">
    <property type="entry name" value="FAD_PCMH"/>
    <property type="match status" value="1"/>
</dbReference>
<keyword evidence="2" id="KW-0274">FAD</keyword>
<dbReference type="InterPro" id="IPR006094">
    <property type="entry name" value="Oxid_FAD_bind_N"/>
</dbReference>
<dbReference type="InterPro" id="IPR016169">
    <property type="entry name" value="FAD-bd_PCMH_sub2"/>
</dbReference>
<dbReference type="SUPFAM" id="SSF55103">
    <property type="entry name" value="FAD-linked oxidases, C-terminal domain"/>
    <property type="match status" value="1"/>
</dbReference>
<dbReference type="AlphaFoldDB" id="A0A372JEP1"/>
<dbReference type="Pfam" id="PF01565">
    <property type="entry name" value="FAD_binding_4"/>
    <property type="match status" value="1"/>
</dbReference>
<keyword evidence="5" id="KW-1185">Reference proteome</keyword>